<sequence length="105" mass="12199">MILVVGGIAALSWVVMMLWNWLMPALFIGAHSINFLQAVALLVLSKILFGGFRGHPGGWHRHGDHHHWHQRWEKLTPEQREKFQHGLFGRKKHWDQAHAKNNEQA</sequence>
<protein>
    <submittedName>
        <fullName evidence="2">Uncharacterized protein</fullName>
    </submittedName>
</protein>
<reference evidence="2 3" key="1">
    <citation type="submission" date="2020-08" db="EMBL/GenBank/DDBJ databases">
        <title>Novel species isolated from subtropical streams in China.</title>
        <authorList>
            <person name="Lu H."/>
        </authorList>
    </citation>
    <scope>NUCLEOTIDE SEQUENCE [LARGE SCALE GENOMIC DNA]</scope>
    <source>
        <strain evidence="2 3">CY18W</strain>
    </source>
</reference>
<keyword evidence="3" id="KW-1185">Reference proteome</keyword>
<dbReference type="Proteomes" id="UP000650424">
    <property type="component" value="Unassembled WGS sequence"/>
</dbReference>
<keyword evidence="1" id="KW-1133">Transmembrane helix</keyword>
<evidence type="ECO:0000256" key="1">
    <source>
        <dbReference type="SAM" id="Phobius"/>
    </source>
</evidence>
<feature type="transmembrane region" description="Helical" evidence="1">
    <location>
        <begin position="21"/>
        <end position="44"/>
    </location>
</feature>
<keyword evidence="1" id="KW-0812">Transmembrane</keyword>
<dbReference type="EMBL" id="JACOGF010000009">
    <property type="protein sequence ID" value="MBC3919434.1"/>
    <property type="molecule type" value="Genomic_DNA"/>
</dbReference>
<accession>A0ABR6ZUE3</accession>
<proteinExistence type="predicted"/>
<evidence type="ECO:0000313" key="3">
    <source>
        <dbReference type="Proteomes" id="UP000650424"/>
    </source>
</evidence>
<name>A0ABR6ZUE3_9BURK</name>
<gene>
    <name evidence="2" type="ORF">H8L32_18225</name>
</gene>
<organism evidence="2 3">
    <name type="scientific">Undibacterium hunanense</name>
    <dbReference type="NCBI Taxonomy" id="2762292"/>
    <lineage>
        <taxon>Bacteria</taxon>
        <taxon>Pseudomonadati</taxon>
        <taxon>Pseudomonadota</taxon>
        <taxon>Betaproteobacteria</taxon>
        <taxon>Burkholderiales</taxon>
        <taxon>Oxalobacteraceae</taxon>
        <taxon>Undibacterium</taxon>
    </lineage>
</organism>
<comment type="caution">
    <text evidence="2">The sequence shown here is derived from an EMBL/GenBank/DDBJ whole genome shotgun (WGS) entry which is preliminary data.</text>
</comment>
<keyword evidence="1" id="KW-0472">Membrane</keyword>
<evidence type="ECO:0000313" key="2">
    <source>
        <dbReference type="EMBL" id="MBC3919434.1"/>
    </source>
</evidence>